<dbReference type="EC" id="2.3.1.20" evidence="4"/>
<sequence>MISRRTVLTTVGAGGLTAAAVLAAGPMPALDALWSVLGVAGPVPTPKRAVVKVDRVYSRYRGREVDLQTIVPPGVSARGLPMSILLHGLHGSARLAAVANLPEALVTATTRGIVPPFGFVSVDGGDNYWHENVPGDDPMAMLLEEVPVWLAERGFGPVFACTGVSMGGFGALLYGRRERERRESLGAIAAVSPGLITTWEEMAKRKAFADREQWVSLDPLRNLDKVGDAPTGIWIGDRDKFIEGTRRFIEAVKPVVGSITPGRHDDAFYRTITDDVVRFLGKRVPKRS</sequence>
<dbReference type="Gene3D" id="3.40.50.1820">
    <property type="entry name" value="alpha/beta hydrolase"/>
    <property type="match status" value="1"/>
</dbReference>
<dbReference type="GO" id="GO:0050348">
    <property type="term" value="F:trehalose O-mycolyltransferase activity"/>
    <property type="evidence" value="ECO:0007669"/>
    <property type="project" value="UniProtKB-EC"/>
</dbReference>
<dbReference type="Proteomes" id="UP000542674">
    <property type="component" value="Unassembled WGS sequence"/>
</dbReference>
<name>A0A7W7T7E4_9PSEU</name>
<dbReference type="EC" id="2.3.1.122" evidence="3"/>
<keyword evidence="9" id="KW-1185">Reference proteome</keyword>
<feature type="chain" id="PRO_5030794749" description="Acyl-CoA:diacylglycerol acyltransferase" evidence="7">
    <location>
        <begin position="24"/>
        <end position="288"/>
    </location>
</feature>
<dbReference type="AlphaFoldDB" id="A0A7W7T7E4"/>
<evidence type="ECO:0000256" key="6">
    <source>
        <dbReference type="ARBA" id="ARBA00048109"/>
    </source>
</evidence>
<dbReference type="EMBL" id="JACHJS010000001">
    <property type="protein sequence ID" value="MBB4967957.1"/>
    <property type="molecule type" value="Genomic_DNA"/>
</dbReference>
<feature type="signal peptide" evidence="7">
    <location>
        <begin position="1"/>
        <end position="23"/>
    </location>
</feature>
<dbReference type="GO" id="GO:0004144">
    <property type="term" value="F:diacylglycerol O-acyltransferase activity"/>
    <property type="evidence" value="ECO:0007669"/>
    <property type="project" value="UniProtKB-EC"/>
</dbReference>
<comment type="caution">
    <text evidence="8">The sequence shown here is derived from an EMBL/GenBank/DDBJ whole genome shotgun (WGS) entry which is preliminary data.</text>
</comment>
<dbReference type="InterPro" id="IPR000801">
    <property type="entry name" value="Esterase-like"/>
</dbReference>
<evidence type="ECO:0000256" key="2">
    <source>
        <dbReference type="ARBA" id="ARBA00005874"/>
    </source>
</evidence>
<evidence type="ECO:0000256" key="3">
    <source>
        <dbReference type="ARBA" id="ARBA00012820"/>
    </source>
</evidence>
<evidence type="ECO:0000256" key="5">
    <source>
        <dbReference type="ARBA" id="ARBA00032572"/>
    </source>
</evidence>
<organism evidence="8 9">
    <name type="scientific">Saccharothrix violaceirubra</name>
    <dbReference type="NCBI Taxonomy" id="413306"/>
    <lineage>
        <taxon>Bacteria</taxon>
        <taxon>Bacillati</taxon>
        <taxon>Actinomycetota</taxon>
        <taxon>Actinomycetes</taxon>
        <taxon>Pseudonocardiales</taxon>
        <taxon>Pseudonocardiaceae</taxon>
        <taxon>Saccharothrix</taxon>
    </lineage>
</organism>
<dbReference type="InterPro" id="IPR029058">
    <property type="entry name" value="AB_hydrolase_fold"/>
</dbReference>
<keyword evidence="7" id="KW-0732">Signal</keyword>
<dbReference type="GO" id="GO:0016787">
    <property type="term" value="F:hydrolase activity"/>
    <property type="evidence" value="ECO:0007669"/>
    <property type="project" value="UniProtKB-KW"/>
</dbReference>
<proteinExistence type="inferred from homology"/>
<keyword evidence="8" id="KW-0378">Hydrolase</keyword>
<reference evidence="8 9" key="1">
    <citation type="submission" date="2020-08" db="EMBL/GenBank/DDBJ databases">
        <title>Sequencing the genomes of 1000 actinobacteria strains.</title>
        <authorList>
            <person name="Klenk H.-P."/>
        </authorList>
    </citation>
    <scope>NUCLEOTIDE SEQUENCE [LARGE SCALE GENOMIC DNA]</scope>
    <source>
        <strain evidence="8 9">DSM 45084</strain>
    </source>
</reference>
<protein>
    <recommendedName>
        <fullName evidence="5">Acyl-CoA:diacylglycerol acyltransferase</fullName>
        <ecNumber evidence="3">2.3.1.122</ecNumber>
        <ecNumber evidence="4">2.3.1.20</ecNumber>
    </recommendedName>
</protein>
<evidence type="ECO:0000256" key="1">
    <source>
        <dbReference type="ARBA" id="ARBA00000697"/>
    </source>
</evidence>
<dbReference type="InterPro" id="IPR006311">
    <property type="entry name" value="TAT_signal"/>
</dbReference>
<evidence type="ECO:0000313" key="9">
    <source>
        <dbReference type="Proteomes" id="UP000542674"/>
    </source>
</evidence>
<accession>A0A7W7T7E4</accession>
<evidence type="ECO:0000256" key="4">
    <source>
        <dbReference type="ARBA" id="ARBA00013244"/>
    </source>
</evidence>
<dbReference type="SUPFAM" id="SSF53474">
    <property type="entry name" value="alpha/beta-Hydrolases"/>
    <property type="match status" value="1"/>
</dbReference>
<comment type="catalytic activity">
    <reaction evidence="1">
        <text>2 alpha,alpha'-trehalose 6-mycolate = alpha,alpha'-trehalose 6,6'-bismycolate + alpha,alpha-trehalose</text>
        <dbReference type="Rhea" id="RHEA:23472"/>
        <dbReference type="ChEBI" id="CHEBI:16551"/>
        <dbReference type="ChEBI" id="CHEBI:18195"/>
        <dbReference type="ChEBI" id="CHEBI:18234"/>
        <dbReference type="EC" id="2.3.1.122"/>
    </reaction>
</comment>
<dbReference type="RefSeq" id="WP_184673066.1">
    <property type="nucleotide sequence ID" value="NZ_BAABAI010000016.1"/>
</dbReference>
<comment type="catalytic activity">
    <reaction evidence="6">
        <text>an acyl-CoA + a 1,2-diacyl-sn-glycerol = a triacyl-sn-glycerol + CoA</text>
        <dbReference type="Rhea" id="RHEA:10868"/>
        <dbReference type="ChEBI" id="CHEBI:17815"/>
        <dbReference type="ChEBI" id="CHEBI:57287"/>
        <dbReference type="ChEBI" id="CHEBI:58342"/>
        <dbReference type="ChEBI" id="CHEBI:64615"/>
        <dbReference type="EC" id="2.3.1.20"/>
    </reaction>
</comment>
<dbReference type="Pfam" id="PF00756">
    <property type="entry name" value="Esterase"/>
    <property type="match status" value="1"/>
</dbReference>
<evidence type="ECO:0000313" key="8">
    <source>
        <dbReference type="EMBL" id="MBB4967957.1"/>
    </source>
</evidence>
<gene>
    <name evidence="8" type="ORF">F4559_005316</name>
</gene>
<dbReference type="PROSITE" id="PS51318">
    <property type="entry name" value="TAT"/>
    <property type="match status" value="1"/>
</dbReference>
<evidence type="ECO:0000256" key="7">
    <source>
        <dbReference type="SAM" id="SignalP"/>
    </source>
</evidence>
<comment type="similarity">
    <text evidence="2">Belongs to the mycobacterial A85 antigen family.</text>
</comment>